<evidence type="ECO:0000256" key="6">
    <source>
        <dbReference type="ARBA" id="ARBA00023065"/>
    </source>
</evidence>
<evidence type="ECO:0000256" key="8">
    <source>
        <dbReference type="ARBA" id="ARBA00023136"/>
    </source>
</evidence>
<keyword evidence="9" id="KW-0066">ATP synthesis</keyword>
<feature type="region of interest" description="Disordered" evidence="10">
    <location>
        <begin position="1"/>
        <end position="20"/>
    </location>
</feature>
<evidence type="ECO:0000256" key="3">
    <source>
        <dbReference type="ARBA" id="ARBA00022448"/>
    </source>
</evidence>
<keyword evidence="8" id="KW-0472">Membrane</keyword>
<comment type="subcellular location">
    <subcellularLocation>
        <location evidence="1">Mitochondrion membrane</location>
    </subcellularLocation>
</comment>
<keyword evidence="7" id="KW-0496">Mitochondrion</keyword>
<organism evidence="11 12">
    <name type="scientific">Hydnum rufescens UP504</name>
    <dbReference type="NCBI Taxonomy" id="1448309"/>
    <lineage>
        <taxon>Eukaryota</taxon>
        <taxon>Fungi</taxon>
        <taxon>Dikarya</taxon>
        <taxon>Basidiomycota</taxon>
        <taxon>Agaricomycotina</taxon>
        <taxon>Agaricomycetes</taxon>
        <taxon>Cantharellales</taxon>
        <taxon>Hydnaceae</taxon>
        <taxon>Hydnum</taxon>
    </lineage>
</organism>
<accession>A0A9P6E255</accession>
<dbReference type="GO" id="GO:0015986">
    <property type="term" value="P:proton motive force-driven ATP synthesis"/>
    <property type="evidence" value="ECO:0007669"/>
    <property type="project" value="InterPro"/>
</dbReference>
<evidence type="ECO:0000313" key="12">
    <source>
        <dbReference type="Proteomes" id="UP000886523"/>
    </source>
</evidence>
<evidence type="ECO:0000256" key="1">
    <source>
        <dbReference type="ARBA" id="ARBA00004325"/>
    </source>
</evidence>
<name>A0A9P6E255_9AGAM</name>
<sequence length="155" mass="17080">MVVRHNTSAASKTNEAAQSTQAKATEALSSAQKGFERVLGQAKNVSGKVGGTLGSFLGGYREPVLYNLSVAREFFKQVYIREKLAPPTSLSTVTSTYSTLFARARNLSYWREIARTGEWATIGVIGLEAYFIFHIGEMIGRRSIIGYKLDEPKTH</sequence>
<evidence type="ECO:0000313" key="11">
    <source>
        <dbReference type="EMBL" id="KAF9519685.1"/>
    </source>
</evidence>
<comment type="similarity">
    <text evidence="2">Belongs to the ATPase g subunit family.</text>
</comment>
<dbReference type="Pfam" id="PF04718">
    <property type="entry name" value="ATP-synt_G"/>
    <property type="match status" value="1"/>
</dbReference>
<keyword evidence="4" id="KW-0138">CF(0)</keyword>
<dbReference type="AlphaFoldDB" id="A0A9P6E255"/>
<dbReference type="OrthoDB" id="437at2759"/>
<keyword evidence="3" id="KW-0813">Transport</keyword>
<evidence type="ECO:0000256" key="4">
    <source>
        <dbReference type="ARBA" id="ARBA00022547"/>
    </source>
</evidence>
<reference evidence="11" key="1">
    <citation type="journal article" date="2020" name="Nat. Commun.">
        <title>Large-scale genome sequencing of mycorrhizal fungi provides insights into the early evolution of symbiotic traits.</title>
        <authorList>
            <person name="Miyauchi S."/>
            <person name="Kiss E."/>
            <person name="Kuo A."/>
            <person name="Drula E."/>
            <person name="Kohler A."/>
            <person name="Sanchez-Garcia M."/>
            <person name="Morin E."/>
            <person name="Andreopoulos B."/>
            <person name="Barry K.W."/>
            <person name="Bonito G."/>
            <person name="Buee M."/>
            <person name="Carver A."/>
            <person name="Chen C."/>
            <person name="Cichocki N."/>
            <person name="Clum A."/>
            <person name="Culley D."/>
            <person name="Crous P.W."/>
            <person name="Fauchery L."/>
            <person name="Girlanda M."/>
            <person name="Hayes R.D."/>
            <person name="Keri Z."/>
            <person name="LaButti K."/>
            <person name="Lipzen A."/>
            <person name="Lombard V."/>
            <person name="Magnuson J."/>
            <person name="Maillard F."/>
            <person name="Murat C."/>
            <person name="Nolan M."/>
            <person name="Ohm R.A."/>
            <person name="Pangilinan J."/>
            <person name="Pereira M.F."/>
            <person name="Perotto S."/>
            <person name="Peter M."/>
            <person name="Pfister S."/>
            <person name="Riley R."/>
            <person name="Sitrit Y."/>
            <person name="Stielow J.B."/>
            <person name="Szollosi G."/>
            <person name="Zifcakova L."/>
            <person name="Stursova M."/>
            <person name="Spatafora J.W."/>
            <person name="Tedersoo L."/>
            <person name="Vaario L.M."/>
            <person name="Yamada A."/>
            <person name="Yan M."/>
            <person name="Wang P."/>
            <person name="Xu J."/>
            <person name="Bruns T."/>
            <person name="Baldrian P."/>
            <person name="Vilgalys R."/>
            <person name="Dunand C."/>
            <person name="Henrissat B."/>
            <person name="Grigoriev I.V."/>
            <person name="Hibbett D."/>
            <person name="Nagy L.G."/>
            <person name="Martin F.M."/>
        </authorList>
    </citation>
    <scope>NUCLEOTIDE SEQUENCE</scope>
    <source>
        <strain evidence="11">UP504</strain>
    </source>
</reference>
<keyword evidence="6" id="KW-0406">Ion transport</keyword>
<evidence type="ECO:0000256" key="2">
    <source>
        <dbReference type="ARBA" id="ARBA00005699"/>
    </source>
</evidence>
<dbReference type="Proteomes" id="UP000886523">
    <property type="component" value="Unassembled WGS sequence"/>
</dbReference>
<protein>
    <submittedName>
        <fullName evidence="11">Uncharacterized protein</fullName>
    </submittedName>
</protein>
<gene>
    <name evidence="11" type="ORF">BS47DRAFT_1336777</name>
</gene>
<dbReference type="GO" id="GO:0015078">
    <property type="term" value="F:proton transmembrane transporter activity"/>
    <property type="evidence" value="ECO:0007669"/>
    <property type="project" value="InterPro"/>
</dbReference>
<dbReference type="EMBL" id="MU128916">
    <property type="protein sequence ID" value="KAF9519685.1"/>
    <property type="molecule type" value="Genomic_DNA"/>
</dbReference>
<evidence type="ECO:0000256" key="10">
    <source>
        <dbReference type="SAM" id="MobiDB-lite"/>
    </source>
</evidence>
<comment type="caution">
    <text evidence="11">The sequence shown here is derived from an EMBL/GenBank/DDBJ whole genome shotgun (WGS) entry which is preliminary data.</text>
</comment>
<evidence type="ECO:0000256" key="5">
    <source>
        <dbReference type="ARBA" id="ARBA00022781"/>
    </source>
</evidence>
<evidence type="ECO:0000256" key="9">
    <source>
        <dbReference type="ARBA" id="ARBA00023310"/>
    </source>
</evidence>
<keyword evidence="5" id="KW-0375">Hydrogen ion transport</keyword>
<keyword evidence="12" id="KW-1185">Reference proteome</keyword>
<dbReference type="InterPro" id="IPR006808">
    <property type="entry name" value="ATP_synth_F0_gsu_mt"/>
</dbReference>
<proteinExistence type="inferred from homology"/>
<evidence type="ECO:0000256" key="7">
    <source>
        <dbReference type="ARBA" id="ARBA00023128"/>
    </source>
</evidence>
<dbReference type="GO" id="GO:0031966">
    <property type="term" value="C:mitochondrial membrane"/>
    <property type="evidence" value="ECO:0007669"/>
    <property type="project" value="UniProtKB-SubCell"/>
</dbReference>
<dbReference type="GO" id="GO:0045259">
    <property type="term" value="C:proton-transporting ATP synthase complex"/>
    <property type="evidence" value="ECO:0007669"/>
    <property type="project" value="UniProtKB-KW"/>
</dbReference>